<dbReference type="OrthoDB" id="6355394at2759"/>
<comment type="caution">
    <text evidence="2">The sequence shown here is derived from an EMBL/GenBank/DDBJ whole genome shotgun (WGS) entry which is preliminary data.</text>
</comment>
<accession>A0A8J2RRT6</accession>
<dbReference type="AlphaFoldDB" id="A0A8J2RRT6"/>
<dbReference type="EMBL" id="CAKKLH010000235">
    <property type="protein sequence ID" value="CAH0106865.1"/>
    <property type="molecule type" value="Genomic_DNA"/>
</dbReference>
<sequence>MESITTPLNSFSSTLSNYSLHYLILITKMLMQSILFLVTFCICAVHCRVLLSTGDQPSGNELPRPRMVSVLEELKEIGEHQLTACPFTVEEKKVEQNHPLGNVAVDTNEIVCSTSCQNENCGAGRTCHQLMTTLRISITNPATGLPETIISTDVAVGCTCAPQDTGIPGEDV</sequence>
<keyword evidence="1" id="KW-1133">Transmembrane helix</keyword>
<proteinExistence type="predicted"/>
<protein>
    <submittedName>
        <fullName evidence="2">Uncharacterized protein</fullName>
    </submittedName>
</protein>
<evidence type="ECO:0000256" key="1">
    <source>
        <dbReference type="SAM" id="Phobius"/>
    </source>
</evidence>
<reference evidence="2" key="1">
    <citation type="submission" date="2021-11" db="EMBL/GenBank/DDBJ databases">
        <authorList>
            <person name="Schell T."/>
        </authorList>
    </citation>
    <scope>NUCLEOTIDE SEQUENCE</scope>
    <source>
        <strain evidence="2">M5</strain>
    </source>
</reference>
<gene>
    <name evidence="2" type="ORF">DGAL_LOCUS10027</name>
</gene>
<evidence type="ECO:0000313" key="3">
    <source>
        <dbReference type="Proteomes" id="UP000789390"/>
    </source>
</evidence>
<name>A0A8J2RRT6_9CRUS</name>
<keyword evidence="1" id="KW-0472">Membrane</keyword>
<evidence type="ECO:0000313" key="2">
    <source>
        <dbReference type="EMBL" id="CAH0106865.1"/>
    </source>
</evidence>
<keyword evidence="1" id="KW-0812">Transmembrane</keyword>
<feature type="transmembrane region" description="Helical" evidence="1">
    <location>
        <begin position="20"/>
        <end position="45"/>
    </location>
</feature>
<dbReference type="Proteomes" id="UP000789390">
    <property type="component" value="Unassembled WGS sequence"/>
</dbReference>
<organism evidence="2 3">
    <name type="scientific">Daphnia galeata</name>
    <dbReference type="NCBI Taxonomy" id="27404"/>
    <lineage>
        <taxon>Eukaryota</taxon>
        <taxon>Metazoa</taxon>
        <taxon>Ecdysozoa</taxon>
        <taxon>Arthropoda</taxon>
        <taxon>Crustacea</taxon>
        <taxon>Branchiopoda</taxon>
        <taxon>Diplostraca</taxon>
        <taxon>Cladocera</taxon>
        <taxon>Anomopoda</taxon>
        <taxon>Daphniidae</taxon>
        <taxon>Daphnia</taxon>
    </lineage>
</organism>
<keyword evidence="3" id="KW-1185">Reference proteome</keyword>